<protein>
    <recommendedName>
        <fullName evidence="1">UBC core domain-containing protein</fullName>
    </recommendedName>
</protein>
<evidence type="ECO:0000259" key="1">
    <source>
        <dbReference type="PROSITE" id="PS50127"/>
    </source>
</evidence>
<dbReference type="AlphaFoldDB" id="A0A7S0R6L9"/>
<name>A0A7S0R6L9_9CHLO</name>
<dbReference type="SUPFAM" id="SSF54495">
    <property type="entry name" value="UBC-like"/>
    <property type="match status" value="1"/>
</dbReference>
<dbReference type="SMART" id="SM00212">
    <property type="entry name" value="UBCc"/>
    <property type="match status" value="1"/>
</dbReference>
<dbReference type="CDD" id="cd23798">
    <property type="entry name" value="UBCc_UBE2I"/>
    <property type="match status" value="1"/>
</dbReference>
<accession>A0A7S0R6L9</accession>
<proteinExistence type="predicted"/>
<dbReference type="PROSITE" id="PS50127">
    <property type="entry name" value="UBC_2"/>
    <property type="match status" value="1"/>
</dbReference>
<dbReference type="Pfam" id="PF00179">
    <property type="entry name" value="UQ_con"/>
    <property type="match status" value="1"/>
</dbReference>
<organism evidence="2">
    <name type="scientific">Chlamydomonas leiostraca</name>
    <dbReference type="NCBI Taxonomy" id="1034604"/>
    <lineage>
        <taxon>Eukaryota</taxon>
        <taxon>Viridiplantae</taxon>
        <taxon>Chlorophyta</taxon>
        <taxon>core chlorophytes</taxon>
        <taxon>Chlorophyceae</taxon>
        <taxon>CS clade</taxon>
        <taxon>Chlamydomonadales</taxon>
        <taxon>Chlamydomonadaceae</taxon>
        <taxon>Chlamydomonas</taxon>
    </lineage>
</organism>
<dbReference type="PANTHER" id="PTHR24067">
    <property type="entry name" value="UBIQUITIN-CONJUGATING ENZYME E2"/>
    <property type="match status" value="1"/>
</dbReference>
<reference evidence="2" key="1">
    <citation type="submission" date="2021-01" db="EMBL/GenBank/DDBJ databases">
        <authorList>
            <person name="Corre E."/>
            <person name="Pelletier E."/>
            <person name="Niang G."/>
            <person name="Scheremetjew M."/>
            <person name="Finn R."/>
            <person name="Kale V."/>
            <person name="Holt S."/>
            <person name="Cochrane G."/>
            <person name="Meng A."/>
            <person name="Brown T."/>
            <person name="Cohen L."/>
        </authorList>
    </citation>
    <scope>NUCLEOTIDE SEQUENCE</scope>
    <source>
        <strain evidence="2">SAG 11-49</strain>
    </source>
</reference>
<dbReference type="Gene3D" id="3.10.110.10">
    <property type="entry name" value="Ubiquitin Conjugating Enzyme"/>
    <property type="match status" value="1"/>
</dbReference>
<gene>
    <name evidence="2" type="ORF">CLEI1391_LOCUS2975</name>
</gene>
<dbReference type="InterPro" id="IPR000608">
    <property type="entry name" value="UBC"/>
</dbReference>
<evidence type="ECO:0000313" key="2">
    <source>
        <dbReference type="EMBL" id="CAD8668267.1"/>
    </source>
</evidence>
<dbReference type="EMBL" id="HBFB01005311">
    <property type="protein sequence ID" value="CAD8668267.1"/>
    <property type="molecule type" value="Transcribed_RNA"/>
</dbReference>
<dbReference type="InterPro" id="IPR016135">
    <property type="entry name" value="UBQ-conjugating_enzyme/RWD"/>
</dbReference>
<dbReference type="InterPro" id="IPR050113">
    <property type="entry name" value="Ub_conjugating_enzyme"/>
</dbReference>
<feature type="domain" description="UBC core" evidence="1">
    <location>
        <begin position="9"/>
        <end position="166"/>
    </location>
</feature>
<sequence>MPVQVMATLAQERLAQERKDWRKNRPFGFAAKPVTRDDGSVDMLTWTCSVPGKAGTPWEGGSYPVTLEFPSEYPNKPPVAKFKPGFYHMNVYPDGKVCLSILDDDDELCGQWSPSITLTQILTGIQELLTNPNPHSPANPKVYDDWKKSPGIYEKFVKTQVAMYPPGADV</sequence>